<evidence type="ECO:0000256" key="3">
    <source>
        <dbReference type="ARBA" id="ARBA00023163"/>
    </source>
</evidence>
<dbReference type="STRING" id="655355.SAMN05216283_102552"/>
<dbReference type="Proteomes" id="UP000198964">
    <property type="component" value="Unassembled WGS sequence"/>
</dbReference>
<dbReference type="RefSeq" id="WP_093919197.1">
    <property type="nucleotide sequence ID" value="NZ_FONW01000002.1"/>
</dbReference>
<organism evidence="5 6">
    <name type="scientific">Sunxiuqinia elliptica</name>
    <dbReference type="NCBI Taxonomy" id="655355"/>
    <lineage>
        <taxon>Bacteria</taxon>
        <taxon>Pseudomonadati</taxon>
        <taxon>Bacteroidota</taxon>
        <taxon>Bacteroidia</taxon>
        <taxon>Marinilabiliales</taxon>
        <taxon>Prolixibacteraceae</taxon>
        <taxon>Sunxiuqinia</taxon>
    </lineage>
</organism>
<sequence length="269" mass="31094">MSERIAFPSPILSPYIKQYWTIKTTLPGDVPYTFRTIPSGLTEFMFYFGGKPKINDSSKSIDSNFIVSGHQKQFEDLIIDNEMTIFGIVFHPQGLMRFLQLPLTELYNQHVSLAQVAPKLSKELLPRLTDANSFHERVKIVEHFLIQQLHHHATTPNFPRISHVIKQILHKQGQVSIDELAHEACFSRRQFERVFSELIGQSPKQYLKTVRLQQTLHLKKQNQHLSIADLAFIGGYYDQAHLTNEFKLLTGLTPKQYFTSYSPFSDLFS</sequence>
<keyword evidence="6" id="KW-1185">Reference proteome</keyword>
<protein>
    <submittedName>
        <fullName evidence="5">Helix-turn-helix domain-containing protein</fullName>
    </submittedName>
</protein>
<keyword evidence="3" id="KW-0804">Transcription</keyword>
<reference evidence="5 6" key="1">
    <citation type="submission" date="2016-10" db="EMBL/GenBank/DDBJ databases">
        <authorList>
            <person name="de Groot N.N."/>
        </authorList>
    </citation>
    <scope>NUCLEOTIDE SEQUENCE [LARGE SCALE GENOMIC DNA]</scope>
    <source>
        <strain evidence="5 6">CGMCC 1.9156</strain>
    </source>
</reference>
<feature type="domain" description="HTH araC/xylS-type" evidence="4">
    <location>
        <begin position="159"/>
        <end position="260"/>
    </location>
</feature>
<dbReference type="SUPFAM" id="SSF46689">
    <property type="entry name" value="Homeodomain-like"/>
    <property type="match status" value="2"/>
</dbReference>
<dbReference type="GO" id="GO:0043565">
    <property type="term" value="F:sequence-specific DNA binding"/>
    <property type="evidence" value="ECO:0007669"/>
    <property type="project" value="InterPro"/>
</dbReference>
<dbReference type="GO" id="GO:0003700">
    <property type="term" value="F:DNA-binding transcription factor activity"/>
    <property type="evidence" value="ECO:0007669"/>
    <property type="project" value="InterPro"/>
</dbReference>
<accession>A0A1I2FNA7</accession>
<dbReference type="SMART" id="SM00342">
    <property type="entry name" value="HTH_ARAC"/>
    <property type="match status" value="1"/>
</dbReference>
<evidence type="ECO:0000256" key="1">
    <source>
        <dbReference type="ARBA" id="ARBA00023015"/>
    </source>
</evidence>
<keyword evidence="2" id="KW-0238">DNA-binding</keyword>
<evidence type="ECO:0000313" key="5">
    <source>
        <dbReference type="EMBL" id="SFF06815.1"/>
    </source>
</evidence>
<evidence type="ECO:0000313" key="6">
    <source>
        <dbReference type="Proteomes" id="UP000198964"/>
    </source>
</evidence>
<dbReference type="AlphaFoldDB" id="A0A1I2FNA7"/>
<dbReference type="InterPro" id="IPR018060">
    <property type="entry name" value="HTH_AraC"/>
</dbReference>
<dbReference type="InterPro" id="IPR050204">
    <property type="entry name" value="AraC_XylS_family_regulators"/>
</dbReference>
<evidence type="ECO:0000259" key="4">
    <source>
        <dbReference type="PROSITE" id="PS01124"/>
    </source>
</evidence>
<dbReference type="PANTHER" id="PTHR46796:SF13">
    <property type="entry name" value="HTH-TYPE TRANSCRIPTIONAL ACTIVATOR RHAS"/>
    <property type="match status" value="1"/>
</dbReference>
<proteinExistence type="predicted"/>
<dbReference type="EMBL" id="FONW01000002">
    <property type="protein sequence ID" value="SFF06815.1"/>
    <property type="molecule type" value="Genomic_DNA"/>
</dbReference>
<dbReference type="Gene3D" id="1.10.10.60">
    <property type="entry name" value="Homeodomain-like"/>
    <property type="match status" value="1"/>
</dbReference>
<dbReference type="PANTHER" id="PTHR46796">
    <property type="entry name" value="HTH-TYPE TRANSCRIPTIONAL ACTIVATOR RHAS-RELATED"/>
    <property type="match status" value="1"/>
</dbReference>
<evidence type="ECO:0000256" key="2">
    <source>
        <dbReference type="ARBA" id="ARBA00023125"/>
    </source>
</evidence>
<dbReference type="Pfam" id="PF20240">
    <property type="entry name" value="DUF6597"/>
    <property type="match status" value="1"/>
</dbReference>
<keyword evidence="1" id="KW-0805">Transcription regulation</keyword>
<dbReference type="Pfam" id="PF12833">
    <property type="entry name" value="HTH_18"/>
    <property type="match status" value="1"/>
</dbReference>
<gene>
    <name evidence="5" type="ORF">SAMN05216283_102552</name>
</gene>
<dbReference type="PROSITE" id="PS01124">
    <property type="entry name" value="HTH_ARAC_FAMILY_2"/>
    <property type="match status" value="1"/>
</dbReference>
<dbReference type="InterPro" id="IPR009057">
    <property type="entry name" value="Homeodomain-like_sf"/>
</dbReference>
<dbReference type="InterPro" id="IPR046532">
    <property type="entry name" value="DUF6597"/>
</dbReference>
<name>A0A1I2FNA7_9BACT</name>